<sequence length="74" mass="8819">MKYDGNKDAYKSFLLLDISGERYGMRREEERGHGEKVKSGRCLEEMEKNTFLQKNNHRDWLINLFGKKANPFHI</sequence>
<organism evidence="1 2">
    <name type="scientific">Oedothorax gibbosus</name>
    <dbReference type="NCBI Taxonomy" id="931172"/>
    <lineage>
        <taxon>Eukaryota</taxon>
        <taxon>Metazoa</taxon>
        <taxon>Ecdysozoa</taxon>
        <taxon>Arthropoda</taxon>
        <taxon>Chelicerata</taxon>
        <taxon>Arachnida</taxon>
        <taxon>Araneae</taxon>
        <taxon>Araneomorphae</taxon>
        <taxon>Entelegynae</taxon>
        <taxon>Araneoidea</taxon>
        <taxon>Linyphiidae</taxon>
        <taxon>Erigoninae</taxon>
        <taxon>Oedothorax</taxon>
    </lineage>
</organism>
<keyword evidence="2" id="KW-1185">Reference proteome</keyword>
<protein>
    <submittedName>
        <fullName evidence="1">Uncharacterized protein</fullName>
    </submittedName>
</protein>
<reference evidence="1 2" key="1">
    <citation type="journal article" date="2022" name="Nat. Ecol. Evol.">
        <title>A masculinizing supergene underlies an exaggerated male reproductive morph in a spider.</title>
        <authorList>
            <person name="Hendrickx F."/>
            <person name="De Corte Z."/>
            <person name="Sonet G."/>
            <person name="Van Belleghem S.M."/>
            <person name="Kostlbacher S."/>
            <person name="Vangestel C."/>
        </authorList>
    </citation>
    <scope>NUCLEOTIDE SEQUENCE [LARGE SCALE GENOMIC DNA]</scope>
    <source>
        <strain evidence="1">W744_W776</strain>
    </source>
</reference>
<dbReference type="AlphaFoldDB" id="A0AAV6UZ30"/>
<dbReference type="Proteomes" id="UP000827092">
    <property type="component" value="Unassembled WGS sequence"/>
</dbReference>
<accession>A0AAV6UZ30</accession>
<gene>
    <name evidence="1" type="ORF">JTE90_018139</name>
</gene>
<proteinExistence type="predicted"/>
<evidence type="ECO:0000313" key="2">
    <source>
        <dbReference type="Proteomes" id="UP000827092"/>
    </source>
</evidence>
<evidence type="ECO:0000313" key="1">
    <source>
        <dbReference type="EMBL" id="KAG8189487.1"/>
    </source>
</evidence>
<dbReference type="EMBL" id="JAFNEN010000214">
    <property type="protein sequence ID" value="KAG8189487.1"/>
    <property type="molecule type" value="Genomic_DNA"/>
</dbReference>
<comment type="caution">
    <text evidence="1">The sequence shown here is derived from an EMBL/GenBank/DDBJ whole genome shotgun (WGS) entry which is preliminary data.</text>
</comment>
<name>A0AAV6UZ30_9ARAC</name>